<evidence type="ECO:0000256" key="2">
    <source>
        <dbReference type="ARBA" id="ARBA00022829"/>
    </source>
</evidence>
<dbReference type="Pfam" id="PF02195">
    <property type="entry name" value="ParB_N"/>
    <property type="match status" value="1"/>
</dbReference>
<dbReference type="InterPro" id="IPR004437">
    <property type="entry name" value="ParB/RepB/Spo0J"/>
</dbReference>
<organism evidence="5 6">
    <name type="scientific">Streptomyces malaysiense</name>
    <dbReference type="NCBI Taxonomy" id="1428626"/>
    <lineage>
        <taxon>Bacteria</taxon>
        <taxon>Bacillati</taxon>
        <taxon>Actinomycetota</taxon>
        <taxon>Actinomycetes</taxon>
        <taxon>Kitasatosporales</taxon>
        <taxon>Streptomycetaceae</taxon>
        <taxon>Streptomyces</taxon>
    </lineage>
</organism>
<dbReference type="SUPFAM" id="SSF109709">
    <property type="entry name" value="KorB DNA-binding domain-like"/>
    <property type="match status" value="1"/>
</dbReference>
<dbReference type="GO" id="GO:0007059">
    <property type="term" value="P:chromosome segregation"/>
    <property type="evidence" value="ECO:0007669"/>
    <property type="project" value="UniProtKB-KW"/>
</dbReference>
<evidence type="ECO:0000256" key="1">
    <source>
        <dbReference type="ARBA" id="ARBA00006295"/>
    </source>
</evidence>
<dbReference type="Pfam" id="PF17762">
    <property type="entry name" value="HTH_ParB"/>
    <property type="match status" value="1"/>
</dbReference>
<feature type="compositionally biased region" description="Low complexity" evidence="3">
    <location>
        <begin position="301"/>
        <end position="320"/>
    </location>
</feature>
<evidence type="ECO:0000313" key="6">
    <source>
        <dbReference type="Proteomes" id="UP000034838"/>
    </source>
</evidence>
<dbReference type="InterPro" id="IPR041468">
    <property type="entry name" value="HTH_ParB/Spo0J"/>
</dbReference>
<dbReference type="NCBIfam" id="TIGR00180">
    <property type="entry name" value="parB_part"/>
    <property type="match status" value="1"/>
</dbReference>
<feature type="domain" description="ParB-like N-terminal" evidence="4">
    <location>
        <begin position="41"/>
        <end position="147"/>
    </location>
</feature>
<dbReference type="OrthoDB" id="70307at2"/>
<dbReference type="PANTHER" id="PTHR33375">
    <property type="entry name" value="CHROMOSOME-PARTITIONING PROTEIN PARB-RELATED"/>
    <property type="match status" value="1"/>
</dbReference>
<dbReference type="PANTHER" id="PTHR33375:SF1">
    <property type="entry name" value="CHROMOSOME-PARTITIONING PROTEIN PARB-RELATED"/>
    <property type="match status" value="1"/>
</dbReference>
<dbReference type="RefSeq" id="WP_046419115.1">
    <property type="nucleotide sequence ID" value="NZ_LBDA02000096.1"/>
</dbReference>
<name>A0A1J4PUT0_9ACTN</name>
<evidence type="ECO:0000259" key="4">
    <source>
        <dbReference type="SMART" id="SM00470"/>
    </source>
</evidence>
<dbReference type="GO" id="GO:0003677">
    <property type="term" value="F:DNA binding"/>
    <property type="evidence" value="ECO:0007669"/>
    <property type="project" value="InterPro"/>
</dbReference>
<feature type="compositionally biased region" description="Polar residues" evidence="3">
    <location>
        <begin position="268"/>
        <end position="278"/>
    </location>
</feature>
<dbReference type="Proteomes" id="UP000034838">
    <property type="component" value="Unassembled WGS sequence"/>
</dbReference>
<reference evidence="5" key="1">
    <citation type="submission" date="2016-10" db="EMBL/GenBank/DDBJ databases">
        <title>Genome sequence of Streptomyces malaysiense MUSC 136.</title>
        <authorList>
            <person name="Lee L.-H."/>
            <person name="Ser H.-L."/>
        </authorList>
    </citation>
    <scope>NUCLEOTIDE SEQUENCE [LARGE SCALE GENOMIC DNA]</scope>
    <source>
        <strain evidence="5">MUSC 136</strain>
    </source>
</reference>
<dbReference type="AlphaFoldDB" id="A0A1J4PUT0"/>
<dbReference type="SUPFAM" id="SSF110849">
    <property type="entry name" value="ParB/Sulfiredoxin"/>
    <property type="match status" value="1"/>
</dbReference>
<gene>
    <name evidence="5" type="ORF">VT52_031850</name>
</gene>
<dbReference type="Gene3D" id="1.10.10.2830">
    <property type="match status" value="1"/>
</dbReference>
<protein>
    <submittedName>
        <fullName evidence="5">Plasmid partitioning protein</fullName>
    </submittedName>
</protein>
<dbReference type="InterPro" id="IPR003115">
    <property type="entry name" value="ParB_N"/>
</dbReference>
<keyword evidence="6" id="KW-1185">Reference proteome</keyword>
<dbReference type="GO" id="GO:0045881">
    <property type="term" value="P:positive regulation of sporulation resulting in formation of a cellular spore"/>
    <property type="evidence" value="ECO:0007669"/>
    <property type="project" value="TreeGrafter"/>
</dbReference>
<evidence type="ECO:0000313" key="5">
    <source>
        <dbReference type="EMBL" id="OIK23576.1"/>
    </source>
</evidence>
<dbReference type="Gene3D" id="3.90.1530.30">
    <property type="match status" value="1"/>
</dbReference>
<sequence>MSKADQLGAGRFGGGVRPVSARRQAVAAATGVPTEGIAAPTELPVHRISPNPDNPRSTLGDLTDLAGSLKTHGQKQAITVMNRDAYVKANPGQEDALEPDTTHVVVDGSSRLAAAREAGLATIKVMVSDEQGATSEELLESALVANIHRQDLEEIDEARALQRLLTIHGSQRALAKRLHRSQGWVSQRLALLNLTPELQARIGEEPIDLLRAVGNKPADQQEAVLDELKAERARKEAAKTRLAQVQHEDSDTTEKDRPADYAVITGEPDSSTQGTGETSPAADYAVITNRPDAEPRPAPKPAAAEVESPAPAPAPAQGEPPADRTEEITPSVPEQATVAEATDGTGGRQQPKLFPYNDGMLVAQLLIHKMPPEEFRKMLDQLVKHRDGQAVPAS</sequence>
<feature type="compositionally biased region" description="Basic and acidic residues" evidence="3">
    <location>
        <begin position="246"/>
        <end position="259"/>
    </location>
</feature>
<evidence type="ECO:0000256" key="3">
    <source>
        <dbReference type="SAM" id="MobiDB-lite"/>
    </source>
</evidence>
<comment type="similarity">
    <text evidence="1">Belongs to the ParB family.</text>
</comment>
<proteinExistence type="inferred from homology"/>
<dbReference type="EMBL" id="LBDA02000096">
    <property type="protein sequence ID" value="OIK23576.1"/>
    <property type="molecule type" value="Genomic_DNA"/>
</dbReference>
<accession>A0A1J4PUT0</accession>
<feature type="region of interest" description="Disordered" evidence="3">
    <location>
        <begin position="236"/>
        <end position="354"/>
    </location>
</feature>
<dbReference type="GO" id="GO:0005694">
    <property type="term" value="C:chromosome"/>
    <property type="evidence" value="ECO:0007669"/>
    <property type="project" value="TreeGrafter"/>
</dbReference>
<keyword evidence="2" id="KW-0159">Chromosome partition</keyword>
<comment type="caution">
    <text evidence="5">The sequence shown here is derived from an EMBL/GenBank/DDBJ whole genome shotgun (WGS) entry which is preliminary data.</text>
</comment>
<dbReference type="InterPro" id="IPR050336">
    <property type="entry name" value="Chromosome_partition/occlusion"/>
</dbReference>
<dbReference type="SMART" id="SM00470">
    <property type="entry name" value="ParB"/>
    <property type="match status" value="1"/>
</dbReference>
<dbReference type="InterPro" id="IPR036086">
    <property type="entry name" value="ParB/Sulfiredoxin_sf"/>
</dbReference>